<sequence>MTNLSDTSLGCFAQGTEGDMTRCVVEGVFSAGPAPGVMGLLLGGTVLTSLYIAGDGDVITPGIATTLFGAVLVPALPPQFRLFAYTVFVIGGTAAVFGVWTRFTTRGGFR</sequence>
<feature type="transmembrane region" description="Helical" evidence="1">
    <location>
        <begin position="58"/>
        <end position="76"/>
    </location>
</feature>
<proteinExistence type="predicted"/>
<keyword evidence="1" id="KW-0472">Membrane</keyword>
<organism evidence="2 3">
    <name type="scientific">Halorubrum ezzemoulense</name>
    <name type="common">Halorubrum chaoviator</name>
    <dbReference type="NCBI Taxonomy" id="337243"/>
    <lineage>
        <taxon>Archaea</taxon>
        <taxon>Methanobacteriati</taxon>
        <taxon>Methanobacteriota</taxon>
        <taxon>Stenosarchaea group</taxon>
        <taxon>Halobacteria</taxon>
        <taxon>Halobacteriales</taxon>
        <taxon>Haloferacaceae</taxon>
        <taxon>Halorubrum</taxon>
    </lineage>
</organism>
<evidence type="ECO:0000313" key="2">
    <source>
        <dbReference type="EMBL" id="MDB2293686.1"/>
    </source>
</evidence>
<reference evidence="2 3" key="1">
    <citation type="submission" date="2023-01" db="EMBL/GenBank/DDBJ databases">
        <title>Halorubrum ezzemoulense from Santa Pola, Spain.</title>
        <authorList>
            <person name="Feng Y."/>
            <person name="Louyakis A.S."/>
            <person name="Gogarten J.P."/>
        </authorList>
    </citation>
    <scope>NUCLEOTIDE SEQUENCE [LARGE SCALE GENOMIC DNA]</scope>
    <source>
        <strain evidence="2 3">AMM015</strain>
    </source>
</reference>
<name>A0ABT4Z695_HALEZ</name>
<dbReference type="Proteomes" id="UP001210528">
    <property type="component" value="Unassembled WGS sequence"/>
</dbReference>
<dbReference type="EMBL" id="JAQLUK010000027">
    <property type="protein sequence ID" value="MDB2293686.1"/>
    <property type="molecule type" value="Genomic_DNA"/>
</dbReference>
<evidence type="ECO:0000313" key="3">
    <source>
        <dbReference type="Proteomes" id="UP001210528"/>
    </source>
</evidence>
<comment type="caution">
    <text evidence="2">The sequence shown here is derived from an EMBL/GenBank/DDBJ whole genome shotgun (WGS) entry which is preliminary data.</text>
</comment>
<keyword evidence="1" id="KW-1133">Transmembrane helix</keyword>
<gene>
    <name evidence="2" type="ORF">PM085_15625</name>
</gene>
<evidence type="ECO:0000256" key="1">
    <source>
        <dbReference type="SAM" id="Phobius"/>
    </source>
</evidence>
<feature type="transmembrane region" description="Helical" evidence="1">
    <location>
        <begin position="82"/>
        <end position="100"/>
    </location>
</feature>
<accession>A0ABT4Z695</accession>
<dbReference type="RefSeq" id="WP_271970446.1">
    <property type="nucleotide sequence ID" value="NZ_JAQLUK010000027.1"/>
</dbReference>
<keyword evidence="3" id="KW-1185">Reference proteome</keyword>
<feature type="transmembrane region" description="Helical" evidence="1">
    <location>
        <begin position="34"/>
        <end position="53"/>
    </location>
</feature>
<keyword evidence="1" id="KW-0812">Transmembrane</keyword>
<protein>
    <submittedName>
        <fullName evidence="2">Uncharacterized protein</fullName>
    </submittedName>
</protein>